<proteinExistence type="predicted"/>
<organism evidence="3 4">
    <name type="scientific">Sulfuritortus calidifontis</name>
    <dbReference type="NCBI Taxonomy" id="1914471"/>
    <lineage>
        <taxon>Bacteria</taxon>
        <taxon>Pseudomonadati</taxon>
        <taxon>Pseudomonadota</taxon>
        <taxon>Betaproteobacteria</taxon>
        <taxon>Nitrosomonadales</taxon>
        <taxon>Thiobacillaceae</taxon>
        <taxon>Sulfuritortus</taxon>
    </lineage>
</organism>
<name>A0A4V2UQW6_9PROT</name>
<accession>A0A4V2UQW6</accession>
<evidence type="ECO:0000313" key="3">
    <source>
        <dbReference type="EMBL" id="TCS72997.1"/>
    </source>
</evidence>
<dbReference type="Proteomes" id="UP000295135">
    <property type="component" value="Unassembled WGS sequence"/>
</dbReference>
<sequence>MALPLPALRFAHLPWRAPRREGGEIRLSSRRLYILPTRDGLLFALLLGALLLGAMNYSLSLAYLFTFLLAGIGVAGLIQTHRNLNGLRLHAGHVAPVFAGQSAHFVLHLDNPTGLGRYRIAIEHAQAAPAHADLPAHGRADLSLSLPQPRRGLHRPGRFALSTTYPLGLFRCWTVLELDWTVLVYPRPAADSLPFPAGAEGDQTGRTSRPGDEEFDGLREYRPGDSLKRIAWKTLAREQPLATKQFAAPVSRGLWFDWTQTPGGNTEAKLSRLTRWLLDAEATGLDYGLRLPARSFGPARGEAHLRACLEALARFGEA</sequence>
<dbReference type="RefSeq" id="WP_126462117.1">
    <property type="nucleotide sequence ID" value="NZ_AP018721.1"/>
</dbReference>
<comment type="caution">
    <text evidence="3">The sequence shown here is derived from an EMBL/GenBank/DDBJ whole genome shotgun (WGS) entry which is preliminary data.</text>
</comment>
<feature type="transmembrane region" description="Helical" evidence="2">
    <location>
        <begin position="32"/>
        <end position="55"/>
    </location>
</feature>
<keyword evidence="2" id="KW-0812">Transmembrane</keyword>
<dbReference type="PANTHER" id="PTHR34351:SF1">
    <property type="entry name" value="SLR1927 PROTEIN"/>
    <property type="match status" value="1"/>
</dbReference>
<dbReference type="PANTHER" id="PTHR34351">
    <property type="entry name" value="SLR1927 PROTEIN-RELATED"/>
    <property type="match status" value="1"/>
</dbReference>
<reference evidence="3 4" key="1">
    <citation type="submission" date="2019-03" db="EMBL/GenBank/DDBJ databases">
        <title>Genomic Encyclopedia of Type Strains, Phase IV (KMG-IV): sequencing the most valuable type-strain genomes for metagenomic binning, comparative biology and taxonomic classification.</title>
        <authorList>
            <person name="Goeker M."/>
        </authorList>
    </citation>
    <scope>NUCLEOTIDE SEQUENCE [LARGE SCALE GENOMIC DNA]</scope>
    <source>
        <strain evidence="3 4">DSM 103923</strain>
    </source>
</reference>
<protein>
    <submittedName>
        <fullName evidence="3">Uncharacterized protein DUF58</fullName>
    </submittedName>
</protein>
<evidence type="ECO:0000313" key="4">
    <source>
        <dbReference type="Proteomes" id="UP000295135"/>
    </source>
</evidence>
<evidence type="ECO:0000256" key="1">
    <source>
        <dbReference type="SAM" id="MobiDB-lite"/>
    </source>
</evidence>
<dbReference type="EMBL" id="SLZY01000003">
    <property type="protein sequence ID" value="TCS72997.1"/>
    <property type="molecule type" value="Genomic_DNA"/>
</dbReference>
<feature type="compositionally biased region" description="Basic and acidic residues" evidence="1">
    <location>
        <begin position="209"/>
        <end position="218"/>
    </location>
</feature>
<gene>
    <name evidence="3" type="ORF">EDC61_103120</name>
</gene>
<feature type="region of interest" description="Disordered" evidence="1">
    <location>
        <begin position="194"/>
        <end position="218"/>
    </location>
</feature>
<keyword evidence="4" id="KW-1185">Reference proteome</keyword>
<evidence type="ECO:0000256" key="2">
    <source>
        <dbReference type="SAM" id="Phobius"/>
    </source>
</evidence>
<dbReference type="OrthoDB" id="5298497at2"/>
<feature type="transmembrane region" description="Helical" evidence="2">
    <location>
        <begin position="61"/>
        <end position="78"/>
    </location>
</feature>
<keyword evidence="2" id="KW-1133">Transmembrane helix</keyword>
<dbReference type="AlphaFoldDB" id="A0A4V2UQW6"/>
<keyword evidence="2" id="KW-0472">Membrane</keyword>